<evidence type="ECO:0000256" key="2">
    <source>
        <dbReference type="ARBA" id="ARBA00022840"/>
    </source>
</evidence>
<dbReference type="GO" id="GO:0016887">
    <property type="term" value="F:ATP hydrolysis activity"/>
    <property type="evidence" value="ECO:0007669"/>
    <property type="project" value="InterPro"/>
</dbReference>
<evidence type="ECO:0000256" key="1">
    <source>
        <dbReference type="ARBA" id="ARBA00022741"/>
    </source>
</evidence>
<sequence length="280" mass="32413">MLEQNKTIVEIKNLSHNFGLKTIYNNLNLSIKEGSVYGILGKNGVGKSTLINILMGYIKPNHGECLIFGEPSHNLSNQAKKEIALLHEGFISYDYMSIQEFEAFLAPFYEKWDKEIFYNLVDLMELNYEQKLSTLSFGQKSQVVLGAIFAQNAKLLILDDYSMGLDAGYRRLFIDYLKDYIKDTNKTVLITSHVMGDLVDLIDEMAIIQRGGRIHQDTMGNFIENFKCYKLDNQTICETRIHRLEEYKGEKKIYTFEDIHELEEIQTDFEDKFLGFVGKY</sequence>
<feature type="domain" description="ABC transporter" evidence="3">
    <location>
        <begin position="9"/>
        <end position="235"/>
    </location>
</feature>
<dbReference type="PANTHER" id="PTHR43158">
    <property type="entry name" value="SKFA PEPTIDE EXPORT ATP-BINDING PROTEIN SKFE"/>
    <property type="match status" value="1"/>
</dbReference>
<keyword evidence="5" id="KW-1185">Reference proteome</keyword>
<organism evidence="4 5">
    <name type="scientific">Candidatus Marinarcus aquaticus</name>
    <dbReference type="NCBI Taxonomy" id="2044504"/>
    <lineage>
        <taxon>Bacteria</taxon>
        <taxon>Pseudomonadati</taxon>
        <taxon>Campylobacterota</taxon>
        <taxon>Epsilonproteobacteria</taxon>
        <taxon>Campylobacterales</taxon>
        <taxon>Arcobacteraceae</taxon>
        <taxon>Candidatus Marinarcus</taxon>
    </lineage>
</organism>
<dbReference type="SMART" id="SM00382">
    <property type="entry name" value="AAA"/>
    <property type="match status" value="1"/>
</dbReference>
<gene>
    <name evidence="4" type="ORF">CRV04_00765</name>
</gene>
<dbReference type="Pfam" id="PF00005">
    <property type="entry name" value="ABC_tran"/>
    <property type="match status" value="1"/>
</dbReference>
<name>A0A4Q0XUG6_9BACT</name>
<comment type="caution">
    <text evidence="4">The sequence shown here is derived from an EMBL/GenBank/DDBJ whole genome shotgun (WGS) entry which is preliminary data.</text>
</comment>
<protein>
    <submittedName>
        <fullName evidence="4">ABC transporter ATP-binding protein</fullName>
    </submittedName>
</protein>
<dbReference type="SUPFAM" id="SSF52540">
    <property type="entry name" value="P-loop containing nucleoside triphosphate hydrolases"/>
    <property type="match status" value="1"/>
</dbReference>
<dbReference type="OrthoDB" id="9778870at2"/>
<dbReference type="InterPro" id="IPR027417">
    <property type="entry name" value="P-loop_NTPase"/>
</dbReference>
<dbReference type="Gene3D" id="3.40.50.300">
    <property type="entry name" value="P-loop containing nucleotide triphosphate hydrolases"/>
    <property type="match status" value="1"/>
</dbReference>
<evidence type="ECO:0000313" key="4">
    <source>
        <dbReference type="EMBL" id="RXJ60575.1"/>
    </source>
</evidence>
<proteinExistence type="predicted"/>
<dbReference type="AlphaFoldDB" id="A0A4Q0XUG6"/>
<dbReference type="Proteomes" id="UP000290657">
    <property type="component" value="Unassembled WGS sequence"/>
</dbReference>
<dbReference type="CDD" id="cd03230">
    <property type="entry name" value="ABC_DR_subfamily_A"/>
    <property type="match status" value="1"/>
</dbReference>
<dbReference type="InterPro" id="IPR003593">
    <property type="entry name" value="AAA+_ATPase"/>
</dbReference>
<dbReference type="EMBL" id="PDKN01000001">
    <property type="protein sequence ID" value="RXJ60575.1"/>
    <property type="molecule type" value="Genomic_DNA"/>
</dbReference>
<dbReference type="GO" id="GO:0005524">
    <property type="term" value="F:ATP binding"/>
    <property type="evidence" value="ECO:0007669"/>
    <property type="project" value="UniProtKB-KW"/>
</dbReference>
<keyword evidence="1" id="KW-0547">Nucleotide-binding</keyword>
<evidence type="ECO:0000259" key="3">
    <source>
        <dbReference type="PROSITE" id="PS50893"/>
    </source>
</evidence>
<dbReference type="PROSITE" id="PS50893">
    <property type="entry name" value="ABC_TRANSPORTER_2"/>
    <property type="match status" value="1"/>
</dbReference>
<dbReference type="PANTHER" id="PTHR43158:SF10">
    <property type="entry name" value="ABC TRANSPORTER ATP-BINDING PROTEIN YTRB"/>
    <property type="match status" value="1"/>
</dbReference>
<dbReference type="InterPro" id="IPR003439">
    <property type="entry name" value="ABC_transporter-like_ATP-bd"/>
</dbReference>
<keyword evidence="2 4" id="KW-0067">ATP-binding</keyword>
<evidence type="ECO:0000313" key="5">
    <source>
        <dbReference type="Proteomes" id="UP000290657"/>
    </source>
</evidence>
<reference evidence="4 5" key="1">
    <citation type="submission" date="2017-10" db="EMBL/GenBank/DDBJ databases">
        <title>Genomics of the genus Arcobacter.</title>
        <authorList>
            <person name="Perez-Cataluna A."/>
            <person name="Figueras M.J."/>
        </authorList>
    </citation>
    <scope>NUCLEOTIDE SEQUENCE [LARGE SCALE GENOMIC DNA]</scope>
    <source>
        <strain evidence="4 5">CECT 8987</strain>
    </source>
</reference>
<accession>A0A4Q0XUG6</accession>